<accession>A0ABR0C8M4</accession>
<sequence length="362" mass="38336">MRAVKHHARPPPRTHTHIHIVGKGTSYARDGRTDGPALGAHPPSFSRTKKPPPSPPLPSPSPSKPQNLAASNVPLTHVSFRSLEGRGGKNGGTHPTTARMRARPLRGDVGGGGTYVGDMPGAYGQVWEQTHEVVVLPRPWATDDAHAWAEPQGNAKTQPSRPADKHPIPIPPILTHSLTHSPRFALQKSIPPSLPLPLTLSSTSSIQGAARPSVAAAAAVAAKWALPFAGSPIQPGGPPLPFPSPPTGGREGRQGQRQKTETAQGPSRDVRPPAHRPPLDAPLSYSLSLSLSPPPSKEDSFSGVQAASPRLSPLLMPPTLAERRETPSVGLAATEESRASEGWQAWIHKPTLGRTRLRPMGR</sequence>
<dbReference type="Proteomes" id="UP001287286">
    <property type="component" value="Unassembled WGS sequence"/>
</dbReference>
<gene>
    <name evidence="2" type="ORF">Purlil1_3571</name>
</gene>
<dbReference type="EMBL" id="JAWRVI010000009">
    <property type="protein sequence ID" value="KAK4092318.1"/>
    <property type="molecule type" value="Genomic_DNA"/>
</dbReference>
<feature type="region of interest" description="Disordered" evidence="1">
    <location>
        <begin position="1"/>
        <end position="108"/>
    </location>
</feature>
<organism evidence="2 3">
    <name type="scientific">Purpureocillium lilacinum</name>
    <name type="common">Paecilomyces lilacinus</name>
    <dbReference type="NCBI Taxonomy" id="33203"/>
    <lineage>
        <taxon>Eukaryota</taxon>
        <taxon>Fungi</taxon>
        <taxon>Dikarya</taxon>
        <taxon>Ascomycota</taxon>
        <taxon>Pezizomycotina</taxon>
        <taxon>Sordariomycetes</taxon>
        <taxon>Hypocreomycetidae</taxon>
        <taxon>Hypocreales</taxon>
        <taxon>Ophiocordycipitaceae</taxon>
        <taxon>Purpureocillium</taxon>
    </lineage>
</organism>
<evidence type="ECO:0000313" key="3">
    <source>
        <dbReference type="Proteomes" id="UP001287286"/>
    </source>
</evidence>
<reference evidence="2 3" key="1">
    <citation type="journal article" date="2024" name="Microbiol. Resour. Announc.">
        <title>Genome annotations for the ascomycete fungi Trichoderma harzianum, Trichoderma aggressivum, and Purpureocillium lilacinum.</title>
        <authorList>
            <person name="Beijen E.P.W."/>
            <person name="Ohm R.A."/>
        </authorList>
    </citation>
    <scope>NUCLEOTIDE SEQUENCE [LARGE SCALE GENOMIC DNA]</scope>
    <source>
        <strain evidence="2 3">CBS 150709</strain>
    </source>
</reference>
<feature type="compositionally biased region" description="Pro residues" evidence="1">
    <location>
        <begin position="51"/>
        <end position="63"/>
    </location>
</feature>
<comment type="caution">
    <text evidence="2">The sequence shown here is derived from an EMBL/GenBank/DDBJ whole genome shotgun (WGS) entry which is preliminary data.</text>
</comment>
<feature type="compositionally biased region" description="Pro residues" evidence="1">
    <location>
        <begin position="235"/>
        <end position="246"/>
    </location>
</feature>
<keyword evidence="3" id="KW-1185">Reference proteome</keyword>
<evidence type="ECO:0000313" key="2">
    <source>
        <dbReference type="EMBL" id="KAK4092318.1"/>
    </source>
</evidence>
<feature type="compositionally biased region" description="Low complexity" evidence="1">
    <location>
        <begin position="281"/>
        <end position="291"/>
    </location>
</feature>
<feature type="compositionally biased region" description="Basic residues" evidence="1">
    <location>
        <begin position="1"/>
        <end position="20"/>
    </location>
</feature>
<feature type="compositionally biased region" description="Basic and acidic residues" evidence="1">
    <location>
        <begin position="250"/>
        <end position="260"/>
    </location>
</feature>
<feature type="region of interest" description="Disordered" evidence="1">
    <location>
        <begin position="232"/>
        <end position="342"/>
    </location>
</feature>
<name>A0ABR0C8M4_PURLI</name>
<protein>
    <submittedName>
        <fullName evidence="2">Uncharacterized protein</fullName>
    </submittedName>
</protein>
<proteinExistence type="predicted"/>
<evidence type="ECO:0000256" key="1">
    <source>
        <dbReference type="SAM" id="MobiDB-lite"/>
    </source>
</evidence>